<proteinExistence type="predicted"/>
<evidence type="ECO:0000256" key="1">
    <source>
        <dbReference type="SAM" id="Phobius"/>
    </source>
</evidence>
<feature type="transmembrane region" description="Helical" evidence="1">
    <location>
        <begin position="34"/>
        <end position="52"/>
    </location>
</feature>
<name>A0ABU1BD51_PSEHA</name>
<evidence type="ECO:0000313" key="2">
    <source>
        <dbReference type="EMBL" id="MDQ9092415.1"/>
    </source>
</evidence>
<evidence type="ECO:0000313" key="3">
    <source>
        <dbReference type="Proteomes" id="UP001226574"/>
    </source>
</evidence>
<organism evidence="2 3">
    <name type="scientific">Pseudoalteromonas haloplanktis</name>
    <name type="common">Alteromonas haloplanktis</name>
    <dbReference type="NCBI Taxonomy" id="228"/>
    <lineage>
        <taxon>Bacteria</taxon>
        <taxon>Pseudomonadati</taxon>
        <taxon>Pseudomonadota</taxon>
        <taxon>Gammaproteobacteria</taxon>
        <taxon>Alteromonadales</taxon>
        <taxon>Pseudoalteromonadaceae</taxon>
        <taxon>Pseudoalteromonas</taxon>
    </lineage>
</organism>
<feature type="transmembrane region" description="Helical" evidence="1">
    <location>
        <begin position="6"/>
        <end position="27"/>
    </location>
</feature>
<feature type="transmembrane region" description="Helical" evidence="1">
    <location>
        <begin position="64"/>
        <end position="84"/>
    </location>
</feature>
<gene>
    <name evidence="2" type="ORF">RC083_12530</name>
</gene>
<feature type="transmembrane region" description="Helical" evidence="1">
    <location>
        <begin position="131"/>
        <end position="151"/>
    </location>
</feature>
<feature type="transmembrane region" description="Helical" evidence="1">
    <location>
        <begin position="91"/>
        <end position="111"/>
    </location>
</feature>
<comment type="caution">
    <text evidence="2">The sequence shown here is derived from an EMBL/GenBank/DDBJ whole genome shotgun (WGS) entry which is preliminary data.</text>
</comment>
<keyword evidence="1" id="KW-1133">Transmembrane helix</keyword>
<keyword evidence="1" id="KW-0472">Membrane</keyword>
<protein>
    <submittedName>
        <fullName evidence="2">Uncharacterized protein</fullName>
    </submittedName>
</protein>
<reference evidence="2 3" key="1">
    <citation type="submission" date="2023-08" db="EMBL/GenBank/DDBJ databases">
        <title>Pseudoalteromonas haloplanktis LL1 genome.</title>
        <authorList>
            <person name="Wu S."/>
        </authorList>
    </citation>
    <scope>NUCLEOTIDE SEQUENCE [LARGE SCALE GENOMIC DNA]</scope>
    <source>
        <strain evidence="2 3">LL1</strain>
    </source>
</reference>
<accession>A0ABU1BD51</accession>
<dbReference type="RefSeq" id="WP_016708067.1">
    <property type="nucleotide sequence ID" value="NZ_JAVIFY010000008.1"/>
</dbReference>
<keyword evidence="3" id="KW-1185">Reference proteome</keyword>
<dbReference type="Proteomes" id="UP001226574">
    <property type="component" value="Unassembled WGS sequence"/>
</dbReference>
<keyword evidence="1" id="KW-0812">Transmembrane</keyword>
<sequence length="165" mass="19580">MPNWVNNVIFMLEYSWVLFLLPAIFVFYLRKDWLAFRFVLITAFFFSYGAVIYSSLREFDDPYIWRYVVWAFNDLAWMALIAYLGIKDKVYLWQSVIGQLVVIAAPLLQLFRLVDRHLWDLSYSTMMYKTLLPIINTATVVVCYLPLIYLLSRKSETSNKVNISQ</sequence>
<dbReference type="EMBL" id="JAVIFY010000008">
    <property type="protein sequence ID" value="MDQ9092415.1"/>
    <property type="molecule type" value="Genomic_DNA"/>
</dbReference>